<comment type="subcellular location">
    <subcellularLocation>
        <location evidence="1">Membrane</location>
        <topology evidence="1">Multi-pass membrane protein</topology>
    </subcellularLocation>
</comment>
<feature type="transmembrane region" description="Helical" evidence="7">
    <location>
        <begin position="12"/>
        <end position="33"/>
    </location>
</feature>
<feature type="transmembrane region" description="Helical" evidence="7">
    <location>
        <begin position="312"/>
        <end position="333"/>
    </location>
</feature>
<dbReference type="InterPro" id="IPR047218">
    <property type="entry name" value="YocR/YhdH-like"/>
</dbReference>
<evidence type="ECO:0000256" key="5">
    <source>
        <dbReference type="ARBA" id="ARBA00023136"/>
    </source>
</evidence>
<dbReference type="CDD" id="cd10336">
    <property type="entry name" value="SLC6sbd_Tyt1-Like"/>
    <property type="match status" value="1"/>
</dbReference>
<dbReference type="PRINTS" id="PR00176">
    <property type="entry name" value="NANEUSMPORT"/>
</dbReference>
<dbReference type="PROSITE" id="PS50267">
    <property type="entry name" value="NA_NEUROTRAN_SYMP_3"/>
    <property type="match status" value="1"/>
</dbReference>
<reference evidence="8" key="1">
    <citation type="submission" date="2019-11" db="EMBL/GenBank/DDBJ databases">
        <authorList>
            <person name="Feng L."/>
        </authorList>
    </citation>
    <scope>NUCLEOTIDE SEQUENCE</scope>
    <source>
        <strain evidence="8">RgnavusLFYP19</strain>
    </source>
</reference>
<dbReference type="InterPro" id="IPR000175">
    <property type="entry name" value="Na/ntran_symport"/>
</dbReference>
<feature type="transmembrane region" description="Helical" evidence="7">
    <location>
        <begin position="45"/>
        <end position="65"/>
    </location>
</feature>
<proteinExistence type="inferred from homology"/>
<dbReference type="AlphaFoldDB" id="A0A6N3BV38"/>
<gene>
    <name evidence="8" type="ORF">RGLFYP19_01392</name>
</gene>
<evidence type="ECO:0000256" key="2">
    <source>
        <dbReference type="ARBA" id="ARBA00022448"/>
    </source>
</evidence>
<feature type="transmembrane region" description="Helical" evidence="7">
    <location>
        <begin position="436"/>
        <end position="453"/>
    </location>
</feature>
<feature type="transmembrane region" description="Helical" evidence="7">
    <location>
        <begin position="465"/>
        <end position="485"/>
    </location>
</feature>
<dbReference type="EMBL" id="CACRUK010000018">
    <property type="protein sequence ID" value="VYU08500.1"/>
    <property type="molecule type" value="Genomic_DNA"/>
</dbReference>
<dbReference type="PANTHER" id="PTHR42948">
    <property type="entry name" value="TRANSPORTER"/>
    <property type="match status" value="1"/>
</dbReference>
<dbReference type="GO" id="GO:0016020">
    <property type="term" value="C:membrane"/>
    <property type="evidence" value="ECO:0007669"/>
    <property type="project" value="UniProtKB-SubCell"/>
</dbReference>
<dbReference type="NCBIfam" id="NF037979">
    <property type="entry name" value="Na_transp"/>
    <property type="match status" value="1"/>
</dbReference>
<feature type="transmembrane region" description="Helical" evidence="7">
    <location>
        <begin position="354"/>
        <end position="376"/>
    </location>
</feature>
<keyword evidence="4 7" id="KW-1133">Transmembrane helix</keyword>
<keyword evidence="6" id="KW-0769">Symport</keyword>
<feature type="transmembrane region" description="Helical" evidence="7">
    <location>
        <begin position="221"/>
        <end position="250"/>
    </location>
</feature>
<evidence type="ECO:0000256" key="7">
    <source>
        <dbReference type="SAM" id="Phobius"/>
    </source>
</evidence>
<organism evidence="8">
    <name type="scientific">Mediterraneibacter gnavus</name>
    <name type="common">Ruminococcus gnavus</name>
    <dbReference type="NCBI Taxonomy" id="33038"/>
    <lineage>
        <taxon>Bacteria</taxon>
        <taxon>Bacillati</taxon>
        <taxon>Bacillota</taxon>
        <taxon>Clostridia</taxon>
        <taxon>Lachnospirales</taxon>
        <taxon>Lachnospiraceae</taxon>
        <taxon>Mediterraneibacter</taxon>
    </lineage>
</organism>
<accession>A0A6N3BV38</accession>
<evidence type="ECO:0000256" key="1">
    <source>
        <dbReference type="ARBA" id="ARBA00004141"/>
    </source>
</evidence>
<sequence>MFMEVIMKREQFGSRLGFILVSAGCAIGLGNVWKFPYMAGKYGGAAFILVYLLFLVILGLPIIVCEFSVGRASQKSIATSYNALEPPRTKWHYARWAAIAGNYLLVMFYSMVGGWMLYYCFRMAKGEFTGVTASEVSEKYAGMLSSVPTLSFWTVLVILLSFGICSIGLQKGVEKIMKVTMLCLLAIMVILTIRSVTLSGSSEGLRFFLVPDFNRMVENGIGNVIFGAMSQAFFTLSIGMGGMAIFGSYLDKKRSLAGESVSIVLLDTCVALMAGLIVIPSCFAFGVEPDAGPGLVFITLPNIFTQMAGGRIWGSLFFLFLFCAALSTIVGVFENIVSFWMDLFGWKRTKAVGINILLITVLSIPCILGFSVWSGFQPLGAGTNIMDLEDFIVSNNILPLGSVVYLLFCTHKNGWGWKHFIQEANSGNGLKFPTKVRFYMTHILPWIVVVIYLKGYYDMFHPQGTLTFVIWMLIALGCLGFIAYISSSRKKQKKS</sequence>
<dbReference type="InterPro" id="IPR037272">
    <property type="entry name" value="SNS_sf"/>
</dbReference>
<comment type="similarity">
    <text evidence="6">Belongs to the sodium:neurotransmitter symporter (SNF) (TC 2.A.22) family.</text>
</comment>
<dbReference type="Pfam" id="PF00209">
    <property type="entry name" value="SNF"/>
    <property type="match status" value="2"/>
</dbReference>
<feature type="transmembrane region" description="Helical" evidence="7">
    <location>
        <begin position="396"/>
        <end position="415"/>
    </location>
</feature>
<keyword evidence="2 6" id="KW-0813">Transport</keyword>
<feature type="transmembrane region" description="Helical" evidence="7">
    <location>
        <begin position="181"/>
        <end position="201"/>
    </location>
</feature>
<dbReference type="SUPFAM" id="SSF161070">
    <property type="entry name" value="SNF-like"/>
    <property type="match status" value="1"/>
</dbReference>
<evidence type="ECO:0000256" key="4">
    <source>
        <dbReference type="ARBA" id="ARBA00022989"/>
    </source>
</evidence>
<dbReference type="PROSITE" id="PS00610">
    <property type="entry name" value="NA_NEUROTRAN_SYMP_1"/>
    <property type="match status" value="1"/>
</dbReference>
<feature type="transmembrane region" description="Helical" evidence="7">
    <location>
        <begin position="150"/>
        <end position="169"/>
    </location>
</feature>
<evidence type="ECO:0000256" key="3">
    <source>
        <dbReference type="ARBA" id="ARBA00022692"/>
    </source>
</evidence>
<feature type="transmembrane region" description="Helical" evidence="7">
    <location>
        <begin position="96"/>
        <end position="118"/>
    </location>
</feature>
<dbReference type="PANTHER" id="PTHR42948:SF1">
    <property type="entry name" value="TRANSPORTER"/>
    <property type="match status" value="1"/>
</dbReference>
<protein>
    <recommendedName>
        <fullName evidence="6">Transporter</fullName>
    </recommendedName>
</protein>
<name>A0A6N3BV38_MEDGN</name>
<keyword evidence="3 6" id="KW-0812">Transmembrane</keyword>
<evidence type="ECO:0000313" key="8">
    <source>
        <dbReference type="EMBL" id="VYU08500.1"/>
    </source>
</evidence>
<keyword evidence="5 7" id="KW-0472">Membrane</keyword>
<dbReference type="GO" id="GO:0015293">
    <property type="term" value="F:symporter activity"/>
    <property type="evidence" value="ECO:0007669"/>
    <property type="project" value="UniProtKB-KW"/>
</dbReference>
<feature type="transmembrane region" description="Helical" evidence="7">
    <location>
        <begin position="262"/>
        <end position="287"/>
    </location>
</feature>
<evidence type="ECO:0000256" key="6">
    <source>
        <dbReference type="RuleBase" id="RU003732"/>
    </source>
</evidence>